<comment type="caution">
    <text evidence="5">The sequence shown here is derived from an EMBL/GenBank/DDBJ whole genome shotgun (WGS) entry which is preliminary data.</text>
</comment>
<keyword evidence="6" id="KW-1185">Reference proteome</keyword>
<evidence type="ECO:0000259" key="3">
    <source>
        <dbReference type="Pfam" id="PF12937"/>
    </source>
</evidence>
<gene>
    <name evidence="5" type="ORF">BOX15_Mlig000941g1</name>
</gene>
<sequence>LLLLLLWLFVARMDLRQLDPELRRYLRVTRLPEVYEALLAGLAIMQPINPCKWIAEKLFYLQEVGISQIDWDSFIDEEMKPKESPFAIKGVTGLFGGDMGQFGKDIDAPSPEMISRAYQHYNRKSFRRHFDSWLQFHLYRRRRLVEKRRILAKADGHFFQTKVGQIFGTWLEWTRFRKGRQAMAYQILQRVLHVSVVRVMFKAWHGVSLEARKTREYFERELRRLERGDNVTEDEVLSKSTGEARDDLSLVSESLRQQILRHLSLADMSRAACVCRAWKAHTQSSELLHKLDFGQVRQHLTPPVAKKFLAQSGPMLGHLSLAGCRDLPLEVFQCIGACRNLQDVNLSECASLTDDAVGQIVQGCPLLIYVNLSFTGISDNSLRLVAKHAENVRFLSLAGCQQLSDRGLQFLAQGQGVHKLELLDLSEGVQFSSDAIVHLASKCHKIKHLMFNDMYNMQSACLMEVASHCPSVEHYELFGCSSLTDDSFRAISNRSLRVLKLDKNDIITDAAFGHLGRRCPELHQLCVADCVRVTDQALKAIGQLRYIRVLNLADCVRLSDAGAKSIAEASFAQSLRELNLTNAVRLTDHGVTAICKKAPGLTHLRLSFCENLTHLSADSLANYCPGLVSLDMSGTGMNDSAMSVLGSLSRMRYLYLANCPQVTDLGLQKLVQQLRYLEHLDLSHCVQLTDGGVRSMSFSCRLLTKLSLRGCRQLTDLSMQYVSGVCHYLTHLDLSECVMITDKSLKYLKKACKRLQNLQLDCCQGISKASVIRMTRRIPSVTHSTQDPLGPGP</sequence>
<evidence type="ECO:0000256" key="2">
    <source>
        <dbReference type="SAM" id="SignalP"/>
    </source>
</evidence>
<feature type="domain" description="F-box" evidence="3">
    <location>
        <begin position="257"/>
        <end position="293"/>
    </location>
</feature>
<reference evidence="5 6" key="1">
    <citation type="submission" date="2017-06" db="EMBL/GenBank/DDBJ databases">
        <title>A platform for efficient transgenesis in Macrostomum lignano, a flatworm model organism for stem cell research.</title>
        <authorList>
            <person name="Berezikov E."/>
        </authorList>
    </citation>
    <scope>NUCLEOTIDE SEQUENCE [LARGE SCALE GENOMIC DNA]</scope>
    <source>
        <strain evidence="5">DV1</strain>
        <tissue evidence="5">Whole organism</tissue>
    </source>
</reference>
<protein>
    <submittedName>
        <fullName evidence="5">Uncharacterized protein</fullName>
    </submittedName>
</protein>
<evidence type="ECO:0000259" key="4">
    <source>
        <dbReference type="Pfam" id="PF25372"/>
    </source>
</evidence>
<keyword evidence="2" id="KW-0732">Signal</keyword>
<dbReference type="InterPro" id="IPR057207">
    <property type="entry name" value="FBXL15_LRR"/>
</dbReference>
<dbReference type="Gene3D" id="3.80.10.10">
    <property type="entry name" value="Ribonuclease Inhibitor"/>
    <property type="match status" value="3"/>
</dbReference>
<dbReference type="STRING" id="282301.A0A267F9Q5"/>
<dbReference type="InterPro" id="IPR036047">
    <property type="entry name" value="F-box-like_dom_sf"/>
</dbReference>
<dbReference type="CDD" id="cd22977">
    <property type="entry name" value="DD_FBXL13"/>
    <property type="match status" value="1"/>
</dbReference>
<dbReference type="EMBL" id="NIVC01001281">
    <property type="protein sequence ID" value="PAA69877.1"/>
    <property type="molecule type" value="Genomic_DNA"/>
</dbReference>
<dbReference type="Proteomes" id="UP000215902">
    <property type="component" value="Unassembled WGS sequence"/>
</dbReference>
<keyword evidence="1" id="KW-0833">Ubl conjugation pathway</keyword>
<dbReference type="Pfam" id="PF12937">
    <property type="entry name" value="F-box-like"/>
    <property type="match status" value="1"/>
</dbReference>
<evidence type="ECO:0000313" key="5">
    <source>
        <dbReference type="EMBL" id="PAA69877.1"/>
    </source>
</evidence>
<feature type="non-terminal residue" evidence="5">
    <location>
        <position position="1"/>
    </location>
</feature>
<dbReference type="OrthoDB" id="61560at2759"/>
<dbReference type="PANTHER" id="PTHR13318">
    <property type="entry name" value="PARTNER OF PAIRED, ISOFORM B-RELATED"/>
    <property type="match status" value="1"/>
</dbReference>
<proteinExistence type="predicted"/>
<feature type="domain" description="F-box/LRR-repeat protein 15-like leucin rich repeat" evidence="4">
    <location>
        <begin position="309"/>
        <end position="467"/>
    </location>
</feature>
<organism evidence="5 6">
    <name type="scientific">Macrostomum lignano</name>
    <dbReference type="NCBI Taxonomy" id="282301"/>
    <lineage>
        <taxon>Eukaryota</taxon>
        <taxon>Metazoa</taxon>
        <taxon>Spiralia</taxon>
        <taxon>Lophotrochozoa</taxon>
        <taxon>Platyhelminthes</taxon>
        <taxon>Rhabditophora</taxon>
        <taxon>Macrostomorpha</taxon>
        <taxon>Macrostomida</taxon>
        <taxon>Macrostomidae</taxon>
        <taxon>Macrostomum</taxon>
    </lineage>
</organism>
<dbReference type="GO" id="GO:0019005">
    <property type="term" value="C:SCF ubiquitin ligase complex"/>
    <property type="evidence" value="ECO:0007669"/>
    <property type="project" value="TreeGrafter"/>
</dbReference>
<name>A0A267F9Q5_9PLAT</name>
<dbReference type="InterPro" id="IPR001810">
    <property type="entry name" value="F-box_dom"/>
</dbReference>
<dbReference type="AlphaFoldDB" id="A0A267F9Q5"/>
<feature type="chain" id="PRO_5012266892" evidence="2">
    <location>
        <begin position="18"/>
        <end position="793"/>
    </location>
</feature>
<evidence type="ECO:0000256" key="1">
    <source>
        <dbReference type="ARBA" id="ARBA00022786"/>
    </source>
</evidence>
<feature type="signal peptide" evidence="2">
    <location>
        <begin position="1"/>
        <end position="17"/>
    </location>
</feature>
<dbReference type="SUPFAM" id="SSF81383">
    <property type="entry name" value="F-box domain"/>
    <property type="match status" value="1"/>
</dbReference>
<dbReference type="SUPFAM" id="SSF52047">
    <property type="entry name" value="RNI-like"/>
    <property type="match status" value="2"/>
</dbReference>
<dbReference type="InterPro" id="IPR006553">
    <property type="entry name" value="Leu-rich_rpt_Cys-con_subtyp"/>
</dbReference>
<dbReference type="InterPro" id="IPR032675">
    <property type="entry name" value="LRR_dom_sf"/>
</dbReference>
<dbReference type="SMART" id="SM00367">
    <property type="entry name" value="LRR_CC"/>
    <property type="match status" value="15"/>
</dbReference>
<evidence type="ECO:0000313" key="6">
    <source>
        <dbReference type="Proteomes" id="UP000215902"/>
    </source>
</evidence>
<accession>A0A267F9Q5</accession>
<feature type="domain" description="F-box/LRR-repeat protein 15-like leucin rich repeat" evidence="4">
    <location>
        <begin position="549"/>
        <end position="770"/>
    </location>
</feature>
<dbReference type="Pfam" id="PF25372">
    <property type="entry name" value="DUF7885"/>
    <property type="match status" value="2"/>
</dbReference>
<dbReference type="GO" id="GO:0031146">
    <property type="term" value="P:SCF-dependent proteasomal ubiquitin-dependent protein catabolic process"/>
    <property type="evidence" value="ECO:0007669"/>
    <property type="project" value="TreeGrafter"/>
</dbReference>